<gene>
    <name evidence="1" type="ORF">LECACI_7A010181</name>
</gene>
<comment type="caution">
    <text evidence="1">The sequence shown here is derived from an EMBL/GenBank/DDBJ whole genome shotgun (WGS) entry which is preliminary data.</text>
</comment>
<sequence length="363" mass="40257">MATRNFAIVRRMGNRLEQLPASDSRYYLQAASWNKAVDACNCERGVASVQAFVRASLRARGTLIPDADVVRLTNTFLQKLNTSPLLVDDDRFESARIVSDHPRGSWRGSPEEFDTRSQAVKLNSTVSLSITLFWVTNTNHWPQWVTLAVERQRAYVARGRNFNSALYQLSLFRLCHAYLHEIGHLLQTFLGHGDCNTPPLMSGAPHSRQTDIEGEAGEFFEVLLFGGLVDFYMDGTELGGEVRELLFDQQCSLADWVQDGFPWMISPLDTDAKRLALHTIGVFLAPDWLGGQGPLVLASMTSSPIPRVGARRWVFMTGAQLASSFRSAPGTAVPIPIITGADLETRVLRRASPPALRVEPSRG</sequence>
<dbReference type="EMBL" id="CAVMBE010000175">
    <property type="protein sequence ID" value="CAK4035023.1"/>
    <property type="molecule type" value="Genomic_DNA"/>
</dbReference>
<evidence type="ECO:0000313" key="2">
    <source>
        <dbReference type="Proteomes" id="UP001296104"/>
    </source>
</evidence>
<organism evidence="1 2">
    <name type="scientific">Lecanosticta acicola</name>
    <dbReference type="NCBI Taxonomy" id="111012"/>
    <lineage>
        <taxon>Eukaryota</taxon>
        <taxon>Fungi</taxon>
        <taxon>Dikarya</taxon>
        <taxon>Ascomycota</taxon>
        <taxon>Pezizomycotina</taxon>
        <taxon>Dothideomycetes</taxon>
        <taxon>Dothideomycetidae</taxon>
        <taxon>Mycosphaerellales</taxon>
        <taxon>Mycosphaerellaceae</taxon>
        <taxon>Lecanosticta</taxon>
    </lineage>
</organism>
<evidence type="ECO:0000313" key="1">
    <source>
        <dbReference type="EMBL" id="CAK4035023.1"/>
    </source>
</evidence>
<protein>
    <submittedName>
        <fullName evidence="1">Uncharacterized protein</fullName>
    </submittedName>
</protein>
<proteinExistence type="predicted"/>
<accession>A0AAI8Z9M6</accession>
<reference evidence="1" key="1">
    <citation type="submission" date="2023-11" db="EMBL/GenBank/DDBJ databases">
        <authorList>
            <person name="Alioto T."/>
            <person name="Alioto T."/>
            <person name="Gomez Garrido J."/>
        </authorList>
    </citation>
    <scope>NUCLEOTIDE SEQUENCE</scope>
</reference>
<dbReference type="Proteomes" id="UP001296104">
    <property type="component" value="Unassembled WGS sequence"/>
</dbReference>
<name>A0AAI8Z9M6_9PEZI</name>
<dbReference type="AlphaFoldDB" id="A0AAI8Z9M6"/>
<keyword evidence="2" id="KW-1185">Reference proteome</keyword>